<dbReference type="EMBL" id="SLXD01000002">
    <property type="protein sequence ID" value="TCP04341.1"/>
    <property type="molecule type" value="Genomic_DNA"/>
</dbReference>
<comment type="caution">
    <text evidence="10">The sequence shown here is derived from an EMBL/GenBank/DDBJ whole genome shotgun (WGS) entry which is preliminary data.</text>
</comment>
<evidence type="ECO:0000256" key="3">
    <source>
        <dbReference type="ARBA" id="ARBA00012438"/>
    </source>
</evidence>
<dbReference type="Pfam" id="PF00512">
    <property type="entry name" value="HisKA"/>
    <property type="match status" value="1"/>
</dbReference>
<dbReference type="PROSITE" id="PS50109">
    <property type="entry name" value="HIS_KIN"/>
    <property type="match status" value="1"/>
</dbReference>
<dbReference type="CDD" id="cd00082">
    <property type="entry name" value="HisKA"/>
    <property type="match status" value="1"/>
</dbReference>
<protein>
    <recommendedName>
        <fullName evidence="3">histidine kinase</fullName>
        <ecNumber evidence="3">2.7.13.3</ecNumber>
    </recommendedName>
</protein>
<dbReference type="InterPro" id="IPR001789">
    <property type="entry name" value="Sig_transdc_resp-reg_receiver"/>
</dbReference>
<dbReference type="PANTHER" id="PTHR43547:SF2">
    <property type="entry name" value="HYBRID SIGNAL TRANSDUCTION HISTIDINE KINASE C"/>
    <property type="match status" value="1"/>
</dbReference>
<dbReference type="CDD" id="cd00075">
    <property type="entry name" value="HATPase"/>
    <property type="match status" value="1"/>
</dbReference>
<dbReference type="OrthoDB" id="9768069at2"/>
<dbReference type="Gene3D" id="3.40.50.2300">
    <property type="match status" value="1"/>
</dbReference>
<dbReference type="GO" id="GO:0005886">
    <property type="term" value="C:plasma membrane"/>
    <property type="evidence" value="ECO:0007669"/>
    <property type="project" value="UniProtKB-SubCell"/>
</dbReference>
<evidence type="ECO:0000256" key="5">
    <source>
        <dbReference type="ARBA" id="ARBA00022679"/>
    </source>
</evidence>
<dbReference type="SMART" id="SM00387">
    <property type="entry name" value="HATPase_c"/>
    <property type="match status" value="1"/>
</dbReference>
<dbReference type="SUPFAM" id="SSF55874">
    <property type="entry name" value="ATPase domain of HSP90 chaperone/DNA topoisomerase II/histidine kinase"/>
    <property type="match status" value="1"/>
</dbReference>
<keyword evidence="4 7" id="KW-0597">Phosphoprotein</keyword>
<evidence type="ECO:0000259" key="9">
    <source>
        <dbReference type="PROSITE" id="PS50110"/>
    </source>
</evidence>
<keyword evidence="5" id="KW-0808">Transferase</keyword>
<reference evidence="10 11" key="1">
    <citation type="submission" date="2019-03" db="EMBL/GenBank/DDBJ databases">
        <title>Genomic Encyclopedia of Type Strains, Phase IV (KMG-IV): sequencing the most valuable type-strain genomes for metagenomic binning, comparative biology and taxonomic classification.</title>
        <authorList>
            <person name="Goeker M."/>
        </authorList>
    </citation>
    <scope>NUCLEOTIDE SEQUENCE [LARGE SCALE GENOMIC DNA]</scope>
    <source>
        <strain evidence="10 11">DSM 1709</strain>
    </source>
</reference>
<evidence type="ECO:0000256" key="6">
    <source>
        <dbReference type="ARBA" id="ARBA00022777"/>
    </source>
</evidence>
<dbReference type="AlphaFoldDB" id="A0A4R2MDA9"/>
<dbReference type="RefSeq" id="WP_132644857.1">
    <property type="nucleotide sequence ID" value="NZ_CP181386.1"/>
</dbReference>
<dbReference type="FunFam" id="3.30.565.10:FF:000006">
    <property type="entry name" value="Sensor histidine kinase WalK"/>
    <property type="match status" value="1"/>
</dbReference>
<dbReference type="InterPro" id="IPR003594">
    <property type="entry name" value="HATPase_dom"/>
</dbReference>
<dbReference type="InterPro" id="IPR036890">
    <property type="entry name" value="HATPase_C_sf"/>
</dbReference>
<proteinExistence type="predicted"/>
<evidence type="ECO:0000256" key="7">
    <source>
        <dbReference type="PROSITE-ProRule" id="PRU00169"/>
    </source>
</evidence>
<dbReference type="SMART" id="SM00388">
    <property type="entry name" value="HisKA"/>
    <property type="match status" value="1"/>
</dbReference>
<dbReference type="EC" id="2.7.13.3" evidence="3"/>
<accession>A0A4R2MDA9</accession>
<keyword evidence="6 10" id="KW-0418">Kinase</keyword>
<comment type="subcellular location">
    <subcellularLocation>
        <location evidence="2">Cell inner membrane</location>
        <topology evidence="2">Multi-pass membrane protein</topology>
    </subcellularLocation>
</comment>
<dbReference type="Pfam" id="PF02518">
    <property type="entry name" value="HATPase_c"/>
    <property type="match status" value="1"/>
</dbReference>
<evidence type="ECO:0000256" key="1">
    <source>
        <dbReference type="ARBA" id="ARBA00000085"/>
    </source>
</evidence>
<dbReference type="PANTHER" id="PTHR43547">
    <property type="entry name" value="TWO-COMPONENT HISTIDINE KINASE"/>
    <property type="match status" value="1"/>
</dbReference>
<evidence type="ECO:0000256" key="2">
    <source>
        <dbReference type="ARBA" id="ARBA00004429"/>
    </source>
</evidence>
<dbReference type="Proteomes" id="UP000295106">
    <property type="component" value="Unassembled WGS sequence"/>
</dbReference>
<dbReference type="Pfam" id="PF00072">
    <property type="entry name" value="Response_reg"/>
    <property type="match status" value="1"/>
</dbReference>
<dbReference type="InterPro" id="IPR003661">
    <property type="entry name" value="HisK_dim/P_dom"/>
</dbReference>
<feature type="modified residue" description="4-aspartylphosphate" evidence="7">
    <location>
        <position position="657"/>
    </location>
</feature>
<gene>
    <name evidence="10" type="ORF">EV684_10294</name>
</gene>
<dbReference type="SUPFAM" id="SSF52172">
    <property type="entry name" value="CheY-like"/>
    <property type="match status" value="1"/>
</dbReference>
<dbReference type="InterPro" id="IPR036097">
    <property type="entry name" value="HisK_dim/P_sf"/>
</dbReference>
<dbReference type="InterPro" id="IPR004358">
    <property type="entry name" value="Sig_transdc_His_kin-like_C"/>
</dbReference>
<evidence type="ECO:0000259" key="8">
    <source>
        <dbReference type="PROSITE" id="PS50109"/>
    </source>
</evidence>
<dbReference type="GO" id="GO:0000155">
    <property type="term" value="F:phosphorelay sensor kinase activity"/>
    <property type="evidence" value="ECO:0007669"/>
    <property type="project" value="InterPro"/>
</dbReference>
<feature type="domain" description="Response regulatory" evidence="9">
    <location>
        <begin position="608"/>
        <end position="722"/>
    </location>
</feature>
<dbReference type="InterPro" id="IPR005467">
    <property type="entry name" value="His_kinase_dom"/>
</dbReference>
<organism evidence="10 11">
    <name type="scientific">Rubrivivax gelatinosus</name>
    <name type="common">Rhodocyclus gelatinosus</name>
    <name type="synonym">Rhodopseudomonas gelatinosa</name>
    <dbReference type="NCBI Taxonomy" id="28068"/>
    <lineage>
        <taxon>Bacteria</taxon>
        <taxon>Pseudomonadati</taxon>
        <taxon>Pseudomonadota</taxon>
        <taxon>Betaproteobacteria</taxon>
        <taxon>Burkholderiales</taxon>
        <taxon>Sphaerotilaceae</taxon>
        <taxon>Rubrivivax</taxon>
    </lineage>
</organism>
<evidence type="ECO:0000313" key="10">
    <source>
        <dbReference type="EMBL" id="TCP04341.1"/>
    </source>
</evidence>
<dbReference type="InterPro" id="IPR011006">
    <property type="entry name" value="CheY-like_superfamily"/>
</dbReference>
<dbReference type="PRINTS" id="PR00344">
    <property type="entry name" value="BCTRLSENSOR"/>
</dbReference>
<dbReference type="Gene3D" id="3.30.565.10">
    <property type="entry name" value="Histidine kinase-like ATPase, C-terminal domain"/>
    <property type="match status" value="1"/>
</dbReference>
<dbReference type="GeneID" id="99685118"/>
<feature type="domain" description="Histidine kinase" evidence="8">
    <location>
        <begin position="373"/>
        <end position="589"/>
    </location>
</feature>
<name>A0A4R2MDA9_RUBGE</name>
<dbReference type="SUPFAM" id="SSF47384">
    <property type="entry name" value="Homodimeric domain of signal transducing histidine kinase"/>
    <property type="match status" value="1"/>
</dbReference>
<sequence>MRIRSQLLALVVALVVPIALLAGATLVQLQSVQRHEHEERLRERVAAVRLALDSQIEAGFSVLERLAEGPKAGTGLVDRSDAGALFASQPLWRAISLHETTGSGPNWQLSRDGLDEPPVPATVLDAVRRSGRSHASGLLDGPAGDYRSYLAVPVARPGGVPAVLVVSIGDAQWIAFLRRYAVPGPGTVTLSDRDGRIAARTLDHAQWVGQPSLAQFRQATHGQDEGAMTVRSLDGTPYFSAFSRLRSSGWVLASGVPVAVLDGTVRKTTLVTVVSLAAATIAALLLAAVISDRIAAAMAGVLEMAAGIAGAPAEVSDRRLENVDAATVRQKVQEAADARRARDEAQARALASETRARSIAEAASRAKDEYIAMLGHELRNPLSAIASAAAVLSRAQGAEPERRRAVEVVERQTRHLRKMVDDLLDATRLASGKLRIERAPVELSTLVRHVRTHFEAAGRADGLTIELRCEPVWVEGDEVRLEQVVANLLDNACKYTPAGGRVRVRLHAEGEQAVLEVADDGPGLEPELLPRVFDSFSQGARPIDRSPGGVGLGLAIVQQIVALHGGSVEAANGGDLGGSVFTVRLAKASPSQALPAAPAMPAPGRALSVLIVEDNADSREMLATLLELEGHDVRTAVDGPSGLEAIRSASPDVALVDLGLPGLDGHALASAARAAGAPTRLFALTGYNTDADREAAGRAGFDGYLVKPLDPAALQALLVAHGLLPASG</sequence>
<dbReference type="SMART" id="SM00448">
    <property type="entry name" value="REC"/>
    <property type="match status" value="1"/>
</dbReference>
<dbReference type="Gene3D" id="1.10.287.130">
    <property type="match status" value="1"/>
</dbReference>
<dbReference type="PROSITE" id="PS50110">
    <property type="entry name" value="RESPONSE_REGULATORY"/>
    <property type="match status" value="1"/>
</dbReference>
<evidence type="ECO:0000313" key="11">
    <source>
        <dbReference type="Proteomes" id="UP000295106"/>
    </source>
</evidence>
<comment type="catalytic activity">
    <reaction evidence="1">
        <text>ATP + protein L-histidine = ADP + protein N-phospho-L-histidine.</text>
        <dbReference type="EC" id="2.7.13.3"/>
    </reaction>
</comment>
<dbReference type="CDD" id="cd18774">
    <property type="entry name" value="PDC2_HK_sensor"/>
    <property type="match status" value="1"/>
</dbReference>
<evidence type="ECO:0000256" key="4">
    <source>
        <dbReference type="ARBA" id="ARBA00022553"/>
    </source>
</evidence>